<protein>
    <submittedName>
        <fullName evidence="2">Uncharacterized protein</fullName>
    </submittedName>
</protein>
<evidence type="ECO:0000256" key="1">
    <source>
        <dbReference type="SAM" id="MobiDB-lite"/>
    </source>
</evidence>
<organism evidence="2 3">
    <name type="scientific">Aureobasidium pullulans</name>
    <name type="common">Black yeast</name>
    <name type="synonym">Pullularia pullulans</name>
    <dbReference type="NCBI Taxonomy" id="5580"/>
    <lineage>
        <taxon>Eukaryota</taxon>
        <taxon>Fungi</taxon>
        <taxon>Dikarya</taxon>
        <taxon>Ascomycota</taxon>
        <taxon>Pezizomycotina</taxon>
        <taxon>Dothideomycetes</taxon>
        <taxon>Dothideomycetidae</taxon>
        <taxon>Dothideales</taxon>
        <taxon>Saccotheciaceae</taxon>
        <taxon>Aureobasidium</taxon>
    </lineage>
</organism>
<evidence type="ECO:0000313" key="2">
    <source>
        <dbReference type="EMBL" id="THX41625.1"/>
    </source>
</evidence>
<comment type="caution">
    <text evidence="2">The sequence shown here is derived from an EMBL/GenBank/DDBJ whole genome shotgun (WGS) entry which is preliminary data.</text>
</comment>
<accession>A0A4S9F2H1</accession>
<feature type="region of interest" description="Disordered" evidence="1">
    <location>
        <begin position="424"/>
        <end position="450"/>
    </location>
</feature>
<evidence type="ECO:0000313" key="3">
    <source>
        <dbReference type="Proteomes" id="UP000308953"/>
    </source>
</evidence>
<dbReference type="AlphaFoldDB" id="A0A4S9F2H1"/>
<feature type="region of interest" description="Disordered" evidence="1">
    <location>
        <begin position="316"/>
        <end position="351"/>
    </location>
</feature>
<proteinExistence type="predicted"/>
<feature type="compositionally biased region" description="Polar residues" evidence="1">
    <location>
        <begin position="424"/>
        <end position="442"/>
    </location>
</feature>
<sequence length="476" mass="49722">MASRLDNTITQVLQTVNTIYPSKSLSTYKLCDGSPRVDFEPLTLTSTYTSFSPYEAYVTVGLPVYSVPHPREATSDECLYLYYGSGISWDDVTLMALCGSPAHLGQPCLIMGGPVELAYFPVTTAGSNKCHANGSTITNTGGPTVIEALGTTLTSGNVYLSFKTLYAFQDGFDNRIGPTYTDFIMPFPSSAISTQCGGWQSAQGPGTPLNYADLNFPWPASAYNYAPYKPPSQCSTIWSDLNPILAMPTEVRDMVPEWSSCSMWDEALPNFVFDPPRALVAGTAVATPTVPWKGPATTATASPAETSYTALPETMATTSATTPTSTSSASTIPSPSSSSASTWIPSAAPRPSRGIGHTAINIEFNIDGHTFTASAGDNAFSISGQTISVGGPAQVVEGETISLALGGFVVNATTTIPFTSTHSGVTTSAGTQASGTQVSMQQSTTAGKKTSSSAGSRIVISWAGVALGSLVAMVYL</sequence>
<feature type="compositionally biased region" description="Low complexity" evidence="1">
    <location>
        <begin position="316"/>
        <end position="349"/>
    </location>
</feature>
<gene>
    <name evidence="2" type="ORF">D6D10_02553</name>
</gene>
<name>A0A4S9F2H1_AURPU</name>
<dbReference type="Proteomes" id="UP000308953">
    <property type="component" value="Unassembled WGS sequence"/>
</dbReference>
<reference evidence="2 3" key="1">
    <citation type="submission" date="2018-10" db="EMBL/GenBank/DDBJ databases">
        <title>Fifty Aureobasidium pullulans genomes reveal a recombining polyextremotolerant generalist.</title>
        <authorList>
            <person name="Gostincar C."/>
            <person name="Turk M."/>
            <person name="Zajc J."/>
            <person name="Gunde-Cimerman N."/>
        </authorList>
    </citation>
    <scope>NUCLEOTIDE SEQUENCE [LARGE SCALE GENOMIC DNA]</scope>
    <source>
        <strain evidence="2 3">EXF-9785</strain>
    </source>
</reference>
<dbReference type="EMBL" id="QZAV01000031">
    <property type="protein sequence ID" value="THX41625.1"/>
    <property type="molecule type" value="Genomic_DNA"/>
</dbReference>